<organism evidence="2 3">
    <name type="scientific">Pisum sativum</name>
    <name type="common">Garden pea</name>
    <name type="synonym">Lathyrus oleraceus</name>
    <dbReference type="NCBI Taxonomy" id="3888"/>
    <lineage>
        <taxon>Eukaryota</taxon>
        <taxon>Viridiplantae</taxon>
        <taxon>Streptophyta</taxon>
        <taxon>Embryophyta</taxon>
        <taxon>Tracheophyta</taxon>
        <taxon>Spermatophyta</taxon>
        <taxon>Magnoliopsida</taxon>
        <taxon>eudicotyledons</taxon>
        <taxon>Gunneridae</taxon>
        <taxon>Pentapetalae</taxon>
        <taxon>rosids</taxon>
        <taxon>fabids</taxon>
        <taxon>Fabales</taxon>
        <taxon>Fabaceae</taxon>
        <taxon>Papilionoideae</taxon>
        <taxon>50 kb inversion clade</taxon>
        <taxon>NPAAA clade</taxon>
        <taxon>Hologalegina</taxon>
        <taxon>IRL clade</taxon>
        <taxon>Fabeae</taxon>
        <taxon>Lathyrus</taxon>
    </lineage>
</organism>
<name>A0A9D4XDN3_PEA</name>
<dbReference type="Gene3D" id="3.40.50.300">
    <property type="entry name" value="P-loop containing nucleotide triphosphate hydrolases"/>
    <property type="match status" value="1"/>
</dbReference>
<dbReference type="Gramene" id="Psat04G0280700-T1">
    <property type="protein sequence ID" value="KAI5418307.1"/>
    <property type="gene ID" value="KIW84_042807"/>
</dbReference>
<dbReference type="Proteomes" id="UP001058974">
    <property type="component" value="Chromosome 4"/>
</dbReference>
<proteinExistence type="predicted"/>
<gene>
    <name evidence="2" type="ORF">KIW84_042807</name>
</gene>
<evidence type="ECO:0000313" key="3">
    <source>
        <dbReference type="Proteomes" id="UP001058974"/>
    </source>
</evidence>
<dbReference type="AlphaFoldDB" id="A0A9D4XDN3"/>
<dbReference type="EMBL" id="JAMSHJ010000004">
    <property type="protein sequence ID" value="KAI5418307.1"/>
    <property type="molecule type" value="Genomic_DNA"/>
</dbReference>
<keyword evidence="3" id="KW-1185">Reference proteome</keyword>
<accession>A0A9D4XDN3</accession>
<dbReference type="PANTHER" id="PTHR48448">
    <property type="entry name" value="MUTL PROTEIN ISOFORM 1"/>
    <property type="match status" value="1"/>
</dbReference>
<evidence type="ECO:0000256" key="1">
    <source>
        <dbReference type="SAM" id="MobiDB-lite"/>
    </source>
</evidence>
<dbReference type="InterPro" id="IPR053276">
    <property type="entry name" value="MtDNA_mismatch_repair_MutS"/>
</dbReference>
<reference evidence="2 3" key="1">
    <citation type="journal article" date="2022" name="Nat. Genet.">
        <title>Improved pea reference genome and pan-genome highlight genomic features and evolutionary characteristics.</title>
        <authorList>
            <person name="Yang T."/>
            <person name="Liu R."/>
            <person name="Luo Y."/>
            <person name="Hu S."/>
            <person name="Wang D."/>
            <person name="Wang C."/>
            <person name="Pandey M.K."/>
            <person name="Ge S."/>
            <person name="Xu Q."/>
            <person name="Li N."/>
            <person name="Li G."/>
            <person name="Huang Y."/>
            <person name="Saxena R.K."/>
            <person name="Ji Y."/>
            <person name="Li M."/>
            <person name="Yan X."/>
            <person name="He Y."/>
            <person name="Liu Y."/>
            <person name="Wang X."/>
            <person name="Xiang C."/>
            <person name="Varshney R.K."/>
            <person name="Ding H."/>
            <person name="Gao S."/>
            <person name="Zong X."/>
        </authorList>
    </citation>
    <scope>NUCLEOTIDE SEQUENCE [LARGE SCALE GENOMIC DNA]</scope>
    <source>
        <strain evidence="2 3">cv. Zhongwan 6</strain>
    </source>
</reference>
<dbReference type="PANTHER" id="PTHR48448:SF1">
    <property type="entry name" value="MUTL PROTEIN ISOFORM 1"/>
    <property type="match status" value="1"/>
</dbReference>
<feature type="region of interest" description="Disordered" evidence="1">
    <location>
        <begin position="109"/>
        <end position="128"/>
    </location>
</feature>
<dbReference type="SUPFAM" id="SSF52540">
    <property type="entry name" value="P-loop containing nucleoside triphosphate hydrolases"/>
    <property type="match status" value="1"/>
</dbReference>
<feature type="compositionally biased region" description="Polar residues" evidence="1">
    <location>
        <begin position="7"/>
        <end position="21"/>
    </location>
</feature>
<dbReference type="InterPro" id="IPR027417">
    <property type="entry name" value="P-loop_NTPase"/>
</dbReference>
<comment type="caution">
    <text evidence="2">The sequence shown here is derived from an EMBL/GenBank/DDBJ whole genome shotgun (WGS) entry which is preliminary data.</text>
</comment>
<feature type="region of interest" description="Disordered" evidence="1">
    <location>
        <begin position="1"/>
        <end position="38"/>
    </location>
</feature>
<protein>
    <submittedName>
        <fullName evidence="2">Uncharacterized protein</fullName>
    </submittedName>
</protein>
<evidence type="ECO:0000313" key="2">
    <source>
        <dbReference type="EMBL" id="KAI5418307.1"/>
    </source>
</evidence>
<sequence length="128" mass="13841">MGERLKQNANKTQARRMSSNIHGEATYHQRPNGGGKSSSLWSICVAALLGICGLMVPAESAPIPYFDSIIAGTSKRSLVLVDEICRGTKMPSSYNAKTNNSIQVAPPQAIRPNDMIQMQPPAGNSKWQ</sequence>